<reference evidence="1" key="4">
    <citation type="submission" date="2019-03" db="UniProtKB">
        <authorList>
            <consortium name="EnsemblPlants"/>
        </authorList>
    </citation>
    <scope>IDENTIFICATION</scope>
</reference>
<evidence type="ECO:0000313" key="2">
    <source>
        <dbReference type="Proteomes" id="UP000015105"/>
    </source>
</evidence>
<proteinExistence type="predicted"/>
<evidence type="ECO:0008006" key="3">
    <source>
        <dbReference type="Google" id="ProtNLM"/>
    </source>
</evidence>
<accession>A0A453ELF6</accession>
<organism evidence="1 2">
    <name type="scientific">Aegilops tauschii subsp. strangulata</name>
    <name type="common">Goatgrass</name>
    <dbReference type="NCBI Taxonomy" id="200361"/>
    <lineage>
        <taxon>Eukaryota</taxon>
        <taxon>Viridiplantae</taxon>
        <taxon>Streptophyta</taxon>
        <taxon>Embryophyta</taxon>
        <taxon>Tracheophyta</taxon>
        <taxon>Spermatophyta</taxon>
        <taxon>Magnoliopsida</taxon>
        <taxon>Liliopsida</taxon>
        <taxon>Poales</taxon>
        <taxon>Poaceae</taxon>
        <taxon>BOP clade</taxon>
        <taxon>Pooideae</taxon>
        <taxon>Triticodae</taxon>
        <taxon>Triticeae</taxon>
        <taxon>Triticinae</taxon>
        <taxon>Aegilops</taxon>
    </lineage>
</organism>
<evidence type="ECO:0000313" key="1">
    <source>
        <dbReference type="EnsemblPlants" id="AET3Gv20390700.2"/>
    </source>
</evidence>
<name>A0A453ELF6_AEGTS</name>
<dbReference type="Gramene" id="AET3Gv20390700.2">
    <property type="protein sequence ID" value="AET3Gv20390700.2"/>
    <property type="gene ID" value="AET3Gv20390700"/>
</dbReference>
<dbReference type="Proteomes" id="UP000015105">
    <property type="component" value="Chromosome 3D"/>
</dbReference>
<protein>
    <recommendedName>
        <fullName evidence="3">Right handed beta helix domain-containing protein</fullName>
    </recommendedName>
</protein>
<keyword evidence="2" id="KW-1185">Reference proteome</keyword>
<reference evidence="1" key="3">
    <citation type="journal article" date="2017" name="Nature">
        <title>Genome sequence of the progenitor of the wheat D genome Aegilops tauschii.</title>
        <authorList>
            <person name="Luo M.C."/>
            <person name="Gu Y.Q."/>
            <person name="Puiu D."/>
            <person name="Wang H."/>
            <person name="Twardziok S.O."/>
            <person name="Deal K.R."/>
            <person name="Huo N."/>
            <person name="Zhu T."/>
            <person name="Wang L."/>
            <person name="Wang Y."/>
            <person name="McGuire P.E."/>
            <person name="Liu S."/>
            <person name="Long H."/>
            <person name="Ramasamy R.K."/>
            <person name="Rodriguez J.C."/>
            <person name="Van S.L."/>
            <person name="Yuan L."/>
            <person name="Wang Z."/>
            <person name="Xia Z."/>
            <person name="Xiao L."/>
            <person name="Anderson O.D."/>
            <person name="Ouyang S."/>
            <person name="Liang Y."/>
            <person name="Zimin A.V."/>
            <person name="Pertea G."/>
            <person name="Qi P."/>
            <person name="Bennetzen J.L."/>
            <person name="Dai X."/>
            <person name="Dawson M.W."/>
            <person name="Muller H.G."/>
            <person name="Kugler K."/>
            <person name="Rivarola-Duarte L."/>
            <person name="Spannagl M."/>
            <person name="Mayer K.F.X."/>
            <person name="Lu F.H."/>
            <person name="Bevan M.W."/>
            <person name="Leroy P."/>
            <person name="Li P."/>
            <person name="You F.M."/>
            <person name="Sun Q."/>
            <person name="Liu Z."/>
            <person name="Lyons E."/>
            <person name="Wicker T."/>
            <person name="Salzberg S.L."/>
            <person name="Devos K.M."/>
            <person name="Dvorak J."/>
        </authorList>
    </citation>
    <scope>NUCLEOTIDE SEQUENCE [LARGE SCALE GENOMIC DNA]</scope>
    <source>
        <strain evidence="1">cv. AL8/78</strain>
    </source>
</reference>
<reference evidence="2" key="1">
    <citation type="journal article" date="2014" name="Science">
        <title>Ancient hybridizations among the ancestral genomes of bread wheat.</title>
        <authorList>
            <consortium name="International Wheat Genome Sequencing Consortium,"/>
            <person name="Marcussen T."/>
            <person name="Sandve S.R."/>
            <person name="Heier L."/>
            <person name="Spannagl M."/>
            <person name="Pfeifer M."/>
            <person name="Jakobsen K.S."/>
            <person name="Wulff B.B."/>
            <person name="Steuernagel B."/>
            <person name="Mayer K.F."/>
            <person name="Olsen O.A."/>
        </authorList>
    </citation>
    <scope>NUCLEOTIDE SEQUENCE [LARGE SCALE GENOMIC DNA]</scope>
    <source>
        <strain evidence="2">cv. AL8/78</strain>
    </source>
</reference>
<dbReference type="EnsemblPlants" id="AET3Gv20390700.2">
    <property type="protein sequence ID" value="AET3Gv20390700.2"/>
    <property type="gene ID" value="AET3Gv20390700"/>
</dbReference>
<dbReference type="AlphaFoldDB" id="A0A453ELF6"/>
<dbReference type="STRING" id="200361.A0A453ELF6"/>
<sequence>MVAVDPKALPSAKAVNHQFNVVIDGAETTIHEGVLRCNGGTLTVVSPGVLEVNRLQHVVVRGGGGGDVRFARCGFAAAEACGAVSFHRCDAVRVDGAGEVAVRRCRSADVERAGTVSIRRCKGAARVHGAGELRLGRCREADVGNCSDVALGRCREARADWCGSLGVQRCRSADVSRCSAVRVDRCGDANVSSCGSVMVRRGKVNMAEAHQPLQEWQEQPLCPKAEPADPVPMEIMSNTIFAFSLSTYTVYYYLCTA</sequence>
<reference evidence="1" key="5">
    <citation type="journal article" date="2021" name="G3 (Bethesda)">
        <title>Aegilops tauschii genome assembly Aet v5.0 features greater sequence contiguity and improved annotation.</title>
        <authorList>
            <person name="Wang L."/>
            <person name="Zhu T."/>
            <person name="Rodriguez J.C."/>
            <person name="Deal K.R."/>
            <person name="Dubcovsky J."/>
            <person name="McGuire P.E."/>
            <person name="Lux T."/>
            <person name="Spannagl M."/>
            <person name="Mayer K.F.X."/>
            <person name="Baldrich P."/>
            <person name="Meyers B.C."/>
            <person name="Huo N."/>
            <person name="Gu Y.Q."/>
            <person name="Zhou H."/>
            <person name="Devos K.M."/>
            <person name="Bennetzen J.L."/>
            <person name="Unver T."/>
            <person name="Budak H."/>
            <person name="Gulick P.J."/>
            <person name="Galiba G."/>
            <person name="Kalapos B."/>
            <person name="Nelson D.R."/>
            <person name="Li P."/>
            <person name="You F.M."/>
            <person name="Luo M.C."/>
            <person name="Dvorak J."/>
        </authorList>
    </citation>
    <scope>NUCLEOTIDE SEQUENCE [LARGE SCALE GENOMIC DNA]</scope>
    <source>
        <strain evidence="1">cv. AL8/78</strain>
    </source>
</reference>
<reference evidence="2" key="2">
    <citation type="journal article" date="2017" name="Nat. Plants">
        <title>The Aegilops tauschii genome reveals multiple impacts of transposons.</title>
        <authorList>
            <person name="Zhao G."/>
            <person name="Zou C."/>
            <person name="Li K."/>
            <person name="Wang K."/>
            <person name="Li T."/>
            <person name="Gao L."/>
            <person name="Zhang X."/>
            <person name="Wang H."/>
            <person name="Yang Z."/>
            <person name="Liu X."/>
            <person name="Jiang W."/>
            <person name="Mao L."/>
            <person name="Kong X."/>
            <person name="Jiao Y."/>
            <person name="Jia J."/>
        </authorList>
    </citation>
    <scope>NUCLEOTIDE SEQUENCE [LARGE SCALE GENOMIC DNA]</scope>
    <source>
        <strain evidence="2">cv. AL8/78</strain>
    </source>
</reference>